<reference evidence="9 10" key="1">
    <citation type="journal article" date="2020" name="ISME J.">
        <title>Comparative genomics reveals insights into cyanobacterial evolution and habitat adaptation.</title>
        <authorList>
            <person name="Chen M.Y."/>
            <person name="Teng W.K."/>
            <person name="Zhao L."/>
            <person name="Hu C.X."/>
            <person name="Zhou Y.K."/>
            <person name="Han B.P."/>
            <person name="Song L.R."/>
            <person name="Shu W.S."/>
        </authorList>
    </citation>
    <scope>NUCLEOTIDE SEQUENCE [LARGE SCALE GENOMIC DNA]</scope>
    <source>
        <strain evidence="9 10">FACHB-288</strain>
    </source>
</reference>
<dbReference type="InterPro" id="IPR036412">
    <property type="entry name" value="HAD-like_sf"/>
</dbReference>
<dbReference type="InterPro" id="IPR018303">
    <property type="entry name" value="ATPase_P-typ_P_site"/>
</dbReference>
<evidence type="ECO:0000259" key="8">
    <source>
        <dbReference type="Pfam" id="PF00122"/>
    </source>
</evidence>
<organism evidence="9 10">
    <name type="scientific">Calothrix parietina FACHB-288</name>
    <dbReference type="NCBI Taxonomy" id="2692896"/>
    <lineage>
        <taxon>Bacteria</taxon>
        <taxon>Bacillati</taxon>
        <taxon>Cyanobacteriota</taxon>
        <taxon>Cyanophyceae</taxon>
        <taxon>Nostocales</taxon>
        <taxon>Calotrichaceae</taxon>
        <taxon>Calothrix</taxon>
    </lineage>
</organism>
<evidence type="ECO:0000256" key="5">
    <source>
        <dbReference type="ARBA" id="ARBA00022989"/>
    </source>
</evidence>
<dbReference type="PANTHER" id="PTHR48085:SF5">
    <property type="entry name" value="CADMIUM_ZINC-TRANSPORTING ATPASE HMA4-RELATED"/>
    <property type="match status" value="1"/>
</dbReference>
<evidence type="ECO:0000256" key="3">
    <source>
        <dbReference type="ARBA" id="ARBA00022692"/>
    </source>
</evidence>
<proteinExistence type="inferred from homology"/>
<dbReference type="InterPro" id="IPR023214">
    <property type="entry name" value="HAD_sf"/>
</dbReference>
<dbReference type="InterPro" id="IPR008250">
    <property type="entry name" value="ATPase_P-typ_transduc_dom_A_sf"/>
</dbReference>
<dbReference type="Gene3D" id="2.70.150.10">
    <property type="entry name" value="Calcium-transporting ATPase, cytoplasmic transduction domain A"/>
    <property type="match status" value="1"/>
</dbReference>
<dbReference type="NCBIfam" id="TIGR01525">
    <property type="entry name" value="ATPase-IB_hvy"/>
    <property type="match status" value="1"/>
</dbReference>
<evidence type="ECO:0000256" key="4">
    <source>
        <dbReference type="ARBA" id="ARBA00022967"/>
    </source>
</evidence>
<dbReference type="SFLD" id="SFLDG00002">
    <property type="entry name" value="C1.7:_P-type_atpase_like"/>
    <property type="match status" value="1"/>
</dbReference>
<dbReference type="EMBL" id="JACJQH010000052">
    <property type="protein sequence ID" value="MBD2199068.1"/>
    <property type="molecule type" value="Genomic_DNA"/>
</dbReference>
<dbReference type="NCBIfam" id="TIGR01512">
    <property type="entry name" value="ATPase-IB2_Cd"/>
    <property type="match status" value="1"/>
</dbReference>
<keyword evidence="7" id="KW-1003">Cell membrane</keyword>
<dbReference type="SFLD" id="SFLDF00027">
    <property type="entry name" value="p-type_atpase"/>
    <property type="match status" value="1"/>
</dbReference>
<keyword evidence="5" id="KW-1133">Transmembrane helix</keyword>
<dbReference type="InterPro" id="IPR023299">
    <property type="entry name" value="ATPase_P-typ_cyto_dom_N"/>
</dbReference>
<evidence type="ECO:0000256" key="7">
    <source>
        <dbReference type="RuleBase" id="RU362081"/>
    </source>
</evidence>
<dbReference type="InterPro" id="IPR059000">
    <property type="entry name" value="ATPase_P-type_domA"/>
</dbReference>
<dbReference type="SUPFAM" id="SSF56784">
    <property type="entry name" value="HAD-like"/>
    <property type="match status" value="1"/>
</dbReference>
<dbReference type="PANTHER" id="PTHR48085">
    <property type="entry name" value="CADMIUM/ZINC-TRANSPORTING ATPASE HMA2-RELATED"/>
    <property type="match status" value="1"/>
</dbReference>
<dbReference type="PRINTS" id="PR00120">
    <property type="entry name" value="HATPASE"/>
</dbReference>
<evidence type="ECO:0000256" key="2">
    <source>
        <dbReference type="ARBA" id="ARBA00006024"/>
    </source>
</evidence>
<keyword evidence="7" id="KW-0479">Metal-binding</keyword>
<evidence type="ECO:0000256" key="6">
    <source>
        <dbReference type="ARBA" id="ARBA00023136"/>
    </source>
</evidence>
<dbReference type="InterPro" id="IPR051014">
    <property type="entry name" value="Cation_Transport_ATPase_IB"/>
</dbReference>
<comment type="caution">
    <text evidence="9">The sequence shown here is derived from an EMBL/GenBank/DDBJ whole genome shotgun (WGS) entry which is preliminary data.</text>
</comment>
<dbReference type="Pfam" id="PF00702">
    <property type="entry name" value="Hydrolase"/>
    <property type="match status" value="1"/>
</dbReference>
<keyword evidence="10" id="KW-1185">Reference proteome</keyword>
<dbReference type="Gene3D" id="3.40.50.1000">
    <property type="entry name" value="HAD superfamily/HAD-like"/>
    <property type="match status" value="1"/>
</dbReference>
<dbReference type="PROSITE" id="PS00154">
    <property type="entry name" value="ATPASE_E1_E2"/>
    <property type="match status" value="1"/>
</dbReference>
<sequence length="766" mass="82128">MGERNGKVKIPLESLVAASPLDDLGKSNGKVVQLPVASNQNSPHQNYQVVHEIPGRLRLRVPNLRHDAQYTSRLQGLLTAEPLITSFRINSIAASLVITYQPNVVNDNKMRCCLGKLLLAARQISVTSQLKPSTNEQQTAESSLSLPVLATGLAVCERIFGLPIPPILRVGTVAVASLPVLQRAVTGIVRQQKLTIDVLDCLAIAITTAQGHFLTPALMLSLIAIGENIRDRTARTSQLQTLDLLSCLGQFIWVERDGEKVQIPIHDVQIGDTVIVYPGEQVPVDGTIIKGKALLDEQKLTGESIPSLKTKGQRVFASTLVREGRIYILVESTGDDTRAGQSIKFMEAAPVHDTRMENYATTIAEKAVLPTLLLAATVFSLTKNAARAASILTLDFATGIRVAIPTVVLASLSYAAKQGILIRSGRALEQLAQIDTIVFDKTGTLTKGEAEVINVESCHPDVSQWRVLALAAAAEQRLTHPVAAAIIRYADAQGVNIPQRSQWHYQLGLGVEAIINGETVYVGSDRFLRQQGVDMSSLTKQYHLAESTIYVASNQELQGIITYKDVLRNESPDVIHQLLTVEGIDVHLLTGDNQQIANAVAAELGIPPSHTHAEAFPAQKAAIVQQLHNQGRTVAFVGDGINDSPALAYADVSVSFANGSEIARETADIVLMQNDLHGLLTAIAIAHQAKQLIQQNTAIITIPNLAGLAIAALFGLNPLAATIVNNGSTVVAGVNGLRPILTTSSSQIRDTRASKHLSPYSPPGGS</sequence>
<dbReference type="NCBIfam" id="TIGR01494">
    <property type="entry name" value="ATPase_P-type"/>
    <property type="match status" value="1"/>
</dbReference>
<dbReference type="Proteomes" id="UP000658514">
    <property type="component" value="Unassembled WGS sequence"/>
</dbReference>
<keyword evidence="7" id="KW-0067">ATP-binding</keyword>
<dbReference type="Pfam" id="PF00122">
    <property type="entry name" value="E1-E2_ATPase"/>
    <property type="match status" value="1"/>
</dbReference>
<gene>
    <name evidence="9" type="primary">cadA</name>
    <name evidence="9" type="ORF">H6G24_26915</name>
</gene>
<dbReference type="Pfam" id="PF19991">
    <property type="entry name" value="HMA_2"/>
    <property type="match status" value="1"/>
</dbReference>
<accession>A0ABR8AGL4</accession>
<keyword evidence="7" id="KW-0547">Nucleotide-binding</keyword>
<protein>
    <submittedName>
        <fullName evidence="9">Cadmium-translocating P-type ATPase</fullName>
    </submittedName>
</protein>
<dbReference type="SFLD" id="SFLDS00003">
    <property type="entry name" value="Haloacid_Dehalogenase"/>
    <property type="match status" value="1"/>
</dbReference>
<dbReference type="InterPro" id="IPR027256">
    <property type="entry name" value="P-typ_ATPase_IB"/>
</dbReference>
<evidence type="ECO:0000256" key="1">
    <source>
        <dbReference type="ARBA" id="ARBA00004141"/>
    </source>
</evidence>
<keyword evidence="3" id="KW-0812">Transmembrane</keyword>
<keyword evidence="4" id="KW-1278">Translocase</keyword>
<feature type="domain" description="P-type ATPase A" evidence="8">
    <location>
        <begin position="253"/>
        <end position="346"/>
    </location>
</feature>
<keyword evidence="6" id="KW-0472">Membrane</keyword>
<dbReference type="InterPro" id="IPR044492">
    <property type="entry name" value="P_typ_ATPase_HD_dom"/>
</dbReference>
<dbReference type="PRINTS" id="PR00119">
    <property type="entry name" value="CATATPASE"/>
</dbReference>
<evidence type="ECO:0000313" key="9">
    <source>
        <dbReference type="EMBL" id="MBD2199068.1"/>
    </source>
</evidence>
<dbReference type="SUPFAM" id="SSF81653">
    <property type="entry name" value="Calcium ATPase, transduction domain A"/>
    <property type="match status" value="1"/>
</dbReference>
<evidence type="ECO:0000313" key="10">
    <source>
        <dbReference type="Proteomes" id="UP000658514"/>
    </source>
</evidence>
<comment type="similarity">
    <text evidence="2 7">Belongs to the cation transport ATPase (P-type) (TC 3.A.3) family. Type IB subfamily.</text>
</comment>
<dbReference type="Gene3D" id="3.40.1110.10">
    <property type="entry name" value="Calcium-transporting ATPase, cytoplasmic domain N"/>
    <property type="match status" value="1"/>
</dbReference>
<comment type="subcellular location">
    <subcellularLocation>
        <location evidence="7">Cell membrane</location>
    </subcellularLocation>
    <subcellularLocation>
        <location evidence="1">Membrane</location>
        <topology evidence="1">Multi-pass membrane protein</topology>
    </subcellularLocation>
</comment>
<name>A0ABR8AGL4_9CYAN</name>
<dbReference type="InterPro" id="IPR001757">
    <property type="entry name" value="P_typ_ATPase"/>
</dbReference>